<evidence type="ECO:0000313" key="2">
    <source>
        <dbReference type="EMBL" id="REK90391.1"/>
    </source>
</evidence>
<comment type="caution">
    <text evidence="2">The sequence shown here is derived from an EMBL/GenBank/DDBJ whole genome shotgun (WGS) entry which is preliminary data.</text>
</comment>
<dbReference type="SUPFAM" id="SSF55961">
    <property type="entry name" value="Bet v1-like"/>
    <property type="match status" value="1"/>
</dbReference>
<dbReference type="Pfam" id="PF08982">
    <property type="entry name" value="AtaL"/>
    <property type="match status" value="1"/>
</dbReference>
<keyword evidence="3" id="KW-1185">Reference proteome</keyword>
<proteinExistence type="predicted"/>
<feature type="region of interest" description="Disordered" evidence="1">
    <location>
        <begin position="138"/>
        <end position="177"/>
    </location>
</feature>
<dbReference type="AlphaFoldDB" id="A0A371Q6U5"/>
<evidence type="ECO:0000256" key="1">
    <source>
        <dbReference type="SAM" id="MobiDB-lite"/>
    </source>
</evidence>
<evidence type="ECO:0000313" key="3">
    <source>
        <dbReference type="Proteomes" id="UP000262477"/>
    </source>
</evidence>
<dbReference type="OrthoDB" id="3697643at2"/>
<dbReference type="Proteomes" id="UP000262477">
    <property type="component" value="Unassembled WGS sequence"/>
</dbReference>
<dbReference type="EMBL" id="QUAC01000074">
    <property type="protein sequence ID" value="REK90391.1"/>
    <property type="molecule type" value="Genomic_DNA"/>
</dbReference>
<reference evidence="2 3" key="1">
    <citation type="submission" date="2018-08" db="EMBL/GenBank/DDBJ databases">
        <title>Streptomyces NEAU-D10 sp. nov., a novel Actinomycete isolated from soil.</title>
        <authorList>
            <person name="Jin L."/>
        </authorList>
    </citation>
    <scope>NUCLEOTIDE SEQUENCE [LARGE SCALE GENOMIC DNA]</scope>
    <source>
        <strain evidence="2 3">NEAU-D10</strain>
    </source>
</reference>
<accession>A0A371Q6U5</accession>
<dbReference type="Gene3D" id="3.30.530.20">
    <property type="match status" value="1"/>
</dbReference>
<organism evidence="2 3">
    <name type="scientific">Streptomyces inhibens</name>
    <dbReference type="NCBI Taxonomy" id="2293571"/>
    <lineage>
        <taxon>Bacteria</taxon>
        <taxon>Bacillati</taxon>
        <taxon>Actinomycetota</taxon>
        <taxon>Actinomycetes</taxon>
        <taxon>Kitasatosporales</taxon>
        <taxon>Streptomycetaceae</taxon>
        <taxon>Streptomyces</taxon>
    </lineage>
</organism>
<dbReference type="InterPro" id="IPR023393">
    <property type="entry name" value="START-like_dom_sf"/>
</dbReference>
<name>A0A371Q6U5_STRIH</name>
<feature type="compositionally biased region" description="Basic and acidic residues" evidence="1">
    <location>
        <begin position="148"/>
        <end position="157"/>
    </location>
</feature>
<dbReference type="InterPro" id="IPR015075">
    <property type="entry name" value="AtaL"/>
</dbReference>
<protein>
    <submittedName>
        <fullName evidence="2">DUF1857 family protein</fullName>
    </submittedName>
</protein>
<sequence length="177" mass="18628">MAAAGPPPGSTSAAPPAPLGIIVIRVDVTLPVNDPAAPDQPALDRDQVWAGLLRKAENAVPFVPGMEACTVLERASDGLVREVVVKGEAIREDVTFTPKERVSFSRADDRAAWVIHNVIGEDAAGALTLTFIGEMTAGPMADDAGDPDPERRREARPLRAAAVGRRRSSCEAICGAR</sequence>
<gene>
    <name evidence="2" type="ORF">DY245_10260</name>
</gene>